<evidence type="ECO:0000313" key="1">
    <source>
        <dbReference type="EMBL" id="CAB3363007.1"/>
    </source>
</evidence>
<proteinExistence type="predicted"/>
<organism evidence="1 2">
    <name type="scientific">Cloeon dipterum</name>
    <dbReference type="NCBI Taxonomy" id="197152"/>
    <lineage>
        <taxon>Eukaryota</taxon>
        <taxon>Metazoa</taxon>
        <taxon>Ecdysozoa</taxon>
        <taxon>Arthropoda</taxon>
        <taxon>Hexapoda</taxon>
        <taxon>Insecta</taxon>
        <taxon>Pterygota</taxon>
        <taxon>Palaeoptera</taxon>
        <taxon>Ephemeroptera</taxon>
        <taxon>Pisciforma</taxon>
        <taxon>Baetidae</taxon>
        <taxon>Cloeon</taxon>
    </lineage>
</organism>
<gene>
    <name evidence="1" type="ORF">CLODIP_2_CD15450</name>
</gene>
<keyword evidence="2" id="KW-1185">Reference proteome</keyword>
<evidence type="ECO:0000313" key="2">
    <source>
        <dbReference type="Proteomes" id="UP000494165"/>
    </source>
</evidence>
<sequence length="67" mass="7722">MTALIIRYNHSLLRTKISRISSHCKDASNACHTFSTFKSFSNLSMQRLLIAVEIPIIFSHDKEGRRE</sequence>
<name>A0A8S1C767_9INSE</name>
<dbReference type="EMBL" id="CADEPI010000010">
    <property type="protein sequence ID" value="CAB3363007.1"/>
    <property type="molecule type" value="Genomic_DNA"/>
</dbReference>
<comment type="caution">
    <text evidence="1">The sequence shown here is derived from an EMBL/GenBank/DDBJ whole genome shotgun (WGS) entry which is preliminary data.</text>
</comment>
<dbReference type="Proteomes" id="UP000494165">
    <property type="component" value="Unassembled WGS sequence"/>
</dbReference>
<accession>A0A8S1C767</accession>
<protein>
    <submittedName>
        <fullName evidence="1">Uncharacterized protein</fullName>
    </submittedName>
</protein>
<reference evidence="1 2" key="1">
    <citation type="submission" date="2020-04" db="EMBL/GenBank/DDBJ databases">
        <authorList>
            <person name="Alioto T."/>
            <person name="Alioto T."/>
            <person name="Gomez Garrido J."/>
        </authorList>
    </citation>
    <scope>NUCLEOTIDE SEQUENCE [LARGE SCALE GENOMIC DNA]</scope>
</reference>
<dbReference type="AlphaFoldDB" id="A0A8S1C767"/>